<keyword evidence="3" id="KW-1185">Reference proteome</keyword>
<dbReference type="Proteomes" id="UP000005857">
    <property type="component" value="Segment"/>
</dbReference>
<dbReference type="GeneID" id="18990076"/>
<gene>
    <name evidence="2" type="primary">78</name>
    <name evidence="2" type="ORF">DS6A_78</name>
</gene>
<sequence>MTLPEIAVIPWAVLAVAFLIPMIRRRL</sequence>
<dbReference type="KEGG" id="vg:18990076"/>
<protein>
    <submittedName>
        <fullName evidence="2">Uncharacterized protein</fullName>
    </submittedName>
</protein>
<keyword evidence="1" id="KW-0472">Membrane</keyword>
<keyword evidence="1" id="KW-1133">Transmembrane helix</keyword>
<evidence type="ECO:0000313" key="2">
    <source>
        <dbReference type="EMBL" id="AER47632.1"/>
    </source>
</evidence>
<reference evidence="2 3" key="1">
    <citation type="journal article" date="2012" name="J. Virol.">
        <title>Complete Genome Sequences of 138 Mycobacteriophages.</title>
        <authorList>
            <consortium name="the Science Education Alliance Phage Hunters Advancing Genomics and Evolutionary Science Program"/>
            <consortium name="the KwaZulu-Natal Research Institute for Tuberculosis and HIV Mycobacterial Genetics Course Students"/>
            <consortium name="the Phage Hunters Integrating Research and Education Program"/>
            <person name="Hatfull G.F."/>
        </authorList>
    </citation>
    <scope>NUCLEOTIDE SEQUENCE [LARGE SCALE GENOMIC DNA]</scope>
</reference>
<name>G8I4I8_9CAUD</name>
<evidence type="ECO:0000256" key="1">
    <source>
        <dbReference type="SAM" id="Phobius"/>
    </source>
</evidence>
<dbReference type="RefSeq" id="YP_009018766.1">
    <property type="nucleotide sequence ID" value="NC_023744.1"/>
</dbReference>
<accession>G8I4I8</accession>
<organism evidence="2 3">
    <name type="scientific">Mycobacterium phage DS6A</name>
    <dbReference type="NCBI Taxonomy" id="45764"/>
    <lineage>
        <taxon>Viruses</taxon>
        <taxon>Duplodnaviria</taxon>
        <taxon>Heunggongvirae</taxon>
        <taxon>Uroviricota</taxon>
        <taxon>Caudoviricetes</taxon>
        <taxon>Hnatkovirus</taxon>
        <taxon>Hnatkovirus DS6A</taxon>
    </lineage>
</organism>
<keyword evidence="1" id="KW-0812">Transmembrane</keyword>
<dbReference type="EMBL" id="JN698994">
    <property type="protein sequence ID" value="AER47632.1"/>
    <property type="molecule type" value="Genomic_DNA"/>
</dbReference>
<proteinExistence type="predicted"/>
<feature type="transmembrane region" description="Helical" evidence="1">
    <location>
        <begin position="6"/>
        <end position="23"/>
    </location>
</feature>
<evidence type="ECO:0000313" key="3">
    <source>
        <dbReference type="Proteomes" id="UP000005857"/>
    </source>
</evidence>